<dbReference type="CDD" id="cd14014">
    <property type="entry name" value="STKc_PknB_like"/>
    <property type="match status" value="1"/>
</dbReference>
<dbReference type="GO" id="GO:0005524">
    <property type="term" value="F:ATP binding"/>
    <property type="evidence" value="ECO:0007669"/>
    <property type="project" value="UniProtKB-UniRule"/>
</dbReference>
<protein>
    <recommendedName>
        <fullName evidence="1">non-specific serine/threonine protein kinase</fullName>
        <ecNumber evidence="1">2.7.11.1</ecNumber>
    </recommendedName>
</protein>
<feature type="domain" description="Protein kinase" evidence="9">
    <location>
        <begin position="11"/>
        <end position="271"/>
    </location>
</feature>
<feature type="transmembrane region" description="Helical" evidence="8">
    <location>
        <begin position="303"/>
        <end position="326"/>
    </location>
</feature>
<dbReference type="InterPro" id="IPR017441">
    <property type="entry name" value="Protein_kinase_ATP_BS"/>
</dbReference>
<dbReference type="PROSITE" id="PS00108">
    <property type="entry name" value="PROTEIN_KINASE_ST"/>
    <property type="match status" value="1"/>
</dbReference>
<dbReference type="SMART" id="SM00220">
    <property type="entry name" value="S_TKc"/>
    <property type="match status" value="1"/>
</dbReference>
<evidence type="ECO:0000256" key="7">
    <source>
        <dbReference type="PROSITE-ProRule" id="PRU10141"/>
    </source>
</evidence>
<dbReference type="Gene3D" id="3.30.200.20">
    <property type="entry name" value="Phosphorylase Kinase, domain 1"/>
    <property type="match status" value="1"/>
</dbReference>
<evidence type="ECO:0000256" key="8">
    <source>
        <dbReference type="SAM" id="Phobius"/>
    </source>
</evidence>
<feature type="binding site" evidence="7">
    <location>
        <position position="40"/>
    </location>
    <ligand>
        <name>ATP</name>
        <dbReference type="ChEBI" id="CHEBI:30616"/>
    </ligand>
</feature>
<keyword evidence="8" id="KW-0812">Transmembrane</keyword>
<gene>
    <name evidence="10" type="primary">pknF_2</name>
    <name evidence="10" type="ORF">NCTC13184_04159</name>
</gene>
<keyword evidence="8" id="KW-1133">Transmembrane helix</keyword>
<evidence type="ECO:0000313" key="10">
    <source>
        <dbReference type="EMBL" id="SUA45635.1"/>
    </source>
</evidence>
<keyword evidence="2" id="KW-0723">Serine/threonine-protein kinase</keyword>
<keyword evidence="5 10" id="KW-0418">Kinase</keyword>
<dbReference type="Pfam" id="PF00069">
    <property type="entry name" value="Pkinase"/>
    <property type="match status" value="1"/>
</dbReference>
<dbReference type="Pfam" id="PF12079">
    <property type="entry name" value="DUF3558"/>
    <property type="match status" value="1"/>
</dbReference>
<sequence>MLNEGDVFAGYTIRGVLGRGGMGSVYLAQHPRLPRLVALKLLNRELFADDEMRARFEREADVVACLDHPSIVTVFDRGVETAQPWISMPYIDGVDAASVPPAGYPPQRAVRIVGHIAAALDYAHANGVLHRDVKPANILLADPTGGERVFLTDFGIARLRDDASHLTRTGSVNATIAYAAPEQLSGIALDGRADQYSLACTLFWLLTGRTPFQSTNTAAVIAGHLQQQPPPIRAIRPDLPSALELVLARGLAKRPEERFASCSEFAMAAWQALTVPNPVASRPAAPVVGAGNRTVRATSRKRVVGICTALVVALGIGIGVVVAVFADSGSSESAVSTPPAAPKPAAADVAWDPCSISDPDARAAGLNPAKKTPDVSADKSVGKATCTWLSDSWYMLQIDSIAAQTFAKSFDLENLSNPKDVTVGGRPAVLFYRPESPDYCTIGFDIPNNPIYFAAAAKLSADQKGDICAEATKMASVLSKDIPARK</sequence>
<evidence type="ECO:0000256" key="1">
    <source>
        <dbReference type="ARBA" id="ARBA00012513"/>
    </source>
</evidence>
<evidence type="ECO:0000313" key="11">
    <source>
        <dbReference type="Proteomes" id="UP000255082"/>
    </source>
</evidence>
<reference evidence="10 11" key="1">
    <citation type="submission" date="2018-06" db="EMBL/GenBank/DDBJ databases">
        <authorList>
            <consortium name="Pathogen Informatics"/>
            <person name="Doyle S."/>
        </authorList>
    </citation>
    <scope>NUCLEOTIDE SEQUENCE [LARGE SCALE GENOMIC DNA]</scope>
    <source>
        <strain evidence="10 11">NCTC13184</strain>
    </source>
</reference>
<accession>A0A378WYG3</accession>
<dbReference type="AlphaFoldDB" id="A0A378WYG3"/>
<evidence type="ECO:0000256" key="2">
    <source>
        <dbReference type="ARBA" id="ARBA00022527"/>
    </source>
</evidence>
<evidence type="ECO:0000256" key="3">
    <source>
        <dbReference type="ARBA" id="ARBA00022679"/>
    </source>
</evidence>
<proteinExistence type="predicted"/>
<dbReference type="Gene3D" id="1.10.510.10">
    <property type="entry name" value="Transferase(Phosphotransferase) domain 1"/>
    <property type="match status" value="1"/>
</dbReference>
<evidence type="ECO:0000256" key="5">
    <source>
        <dbReference type="ARBA" id="ARBA00022777"/>
    </source>
</evidence>
<dbReference type="EMBL" id="UGRU01000001">
    <property type="protein sequence ID" value="SUA45635.1"/>
    <property type="molecule type" value="Genomic_DNA"/>
</dbReference>
<dbReference type="Proteomes" id="UP000255082">
    <property type="component" value="Unassembled WGS sequence"/>
</dbReference>
<dbReference type="PANTHER" id="PTHR43289:SF6">
    <property type="entry name" value="SERINE_THREONINE-PROTEIN KINASE NEKL-3"/>
    <property type="match status" value="1"/>
</dbReference>
<evidence type="ECO:0000256" key="6">
    <source>
        <dbReference type="ARBA" id="ARBA00022840"/>
    </source>
</evidence>
<dbReference type="PROSITE" id="PS50011">
    <property type="entry name" value="PROTEIN_KINASE_DOM"/>
    <property type="match status" value="1"/>
</dbReference>
<dbReference type="RefSeq" id="WP_062967623.1">
    <property type="nucleotide sequence ID" value="NZ_JAJFOE010000001.1"/>
</dbReference>
<dbReference type="GO" id="GO:0004674">
    <property type="term" value="F:protein serine/threonine kinase activity"/>
    <property type="evidence" value="ECO:0007669"/>
    <property type="project" value="UniProtKB-KW"/>
</dbReference>
<keyword evidence="4 7" id="KW-0547">Nucleotide-binding</keyword>
<keyword evidence="6 7" id="KW-0067">ATP-binding</keyword>
<evidence type="ECO:0000256" key="4">
    <source>
        <dbReference type="ARBA" id="ARBA00022741"/>
    </source>
</evidence>
<dbReference type="SUPFAM" id="SSF56112">
    <property type="entry name" value="Protein kinase-like (PK-like)"/>
    <property type="match status" value="1"/>
</dbReference>
<dbReference type="PROSITE" id="PS00107">
    <property type="entry name" value="PROTEIN_KINASE_ATP"/>
    <property type="match status" value="1"/>
</dbReference>
<dbReference type="InterPro" id="IPR011009">
    <property type="entry name" value="Kinase-like_dom_sf"/>
</dbReference>
<dbReference type="InterPro" id="IPR024520">
    <property type="entry name" value="DUF3558"/>
</dbReference>
<organism evidence="10 11">
    <name type="scientific">Nocardia africana</name>
    <dbReference type="NCBI Taxonomy" id="134964"/>
    <lineage>
        <taxon>Bacteria</taxon>
        <taxon>Bacillati</taxon>
        <taxon>Actinomycetota</taxon>
        <taxon>Actinomycetes</taxon>
        <taxon>Mycobacteriales</taxon>
        <taxon>Nocardiaceae</taxon>
        <taxon>Nocardia</taxon>
    </lineage>
</organism>
<dbReference type="InterPro" id="IPR000719">
    <property type="entry name" value="Prot_kinase_dom"/>
</dbReference>
<dbReference type="PANTHER" id="PTHR43289">
    <property type="entry name" value="MITOGEN-ACTIVATED PROTEIN KINASE KINASE KINASE 20-RELATED"/>
    <property type="match status" value="1"/>
</dbReference>
<dbReference type="EC" id="2.7.11.1" evidence="1"/>
<evidence type="ECO:0000259" key="9">
    <source>
        <dbReference type="PROSITE" id="PS50011"/>
    </source>
</evidence>
<name>A0A378WYG3_9NOCA</name>
<dbReference type="InterPro" id="IPR008271">
    <property type="entry name" value="Ser/Thr_kinase_AS"/>
</dbReference>
<keyword evidence="3 10" id="KW-0808">Transferase</keyword>
<keyword evidence="8" id="KW-0472">Membrane</keyword>